<organism evidence="5 6">
    <name type="scientific">Saccharibacillus endophyticus</name>
    <dbReference type="NCBI Taxonomy" id="2060666"/>
    <lineage>
        <taxon>Bacteria</taxon>
        <taxon>Bacillati</taxon>
        <taxon>Bacillota</taxon>
        <taxon>Bacilli</taxon>
        <taxon>Bacillales</taxon>
        <taxon>Paenibacillaceae</taxon>
        <taxon>Saccharibacillus</taxon>
    </lineage>
</organism>
<dbReference type="PANTHER" id="PTHR38445:SF12">
    <property type="entry name" value="GNTR-FAMILY TRANSCRIPTIONAL REGULATOR"/>
    <property type="match status" value="1"/>
</dbReference>
<dbReference type="InterPro" id="IPR036388">
    <property type="entry name" value="WH-like_DNA-bd_sf"/>
</dbReference>
<dbReference type="SUPFAM" id="SSF46785">
    <property type="entry name" value="Winged helix' DNA-binding domain"/>
    <property type="match status" value="1"/>
</dbReference>
<dbReference type="CDD" id="cd07377">
    <property type="entry name" value="WHTH_GntR"/>
    <property type="match status" value="1"/>
</dbReference>
<dbReference type="PROSITE" id="PS50949">
    <property type="entry name" value="HTH_GNTR"/>
    <property type="match status" value="1"/>
</dbReference>
<proteinExistence type="predicted"/>
<reference evidence="6" key="1">
    <citation type="journal article" date="2019" name="Int. J. Syst. Evol. Microbiol.">
        <title>The Global Catalogue of Microorganisms (GCM) 10K type strain sequencing project: providing services to taxonomists for standard genome sequencing and annotation.</title>
        <authorList>
            <consortium name="The Broad Institute Genomics Platform"/>
            <consortium name="The Broad Institute Genome Sequencing Center for Infectious Disease"/>
            <person name="Wu L."/>
            <person name="Ma J."/>
        </authorList>
    </citation>
    <scope>NUCLEOTIDE SEQUENCE [LARGE SCALE GENOMIC DNA]</scope>
    <source>
        <strain evidence="6">CCM 8702</strain>
    </source>
</reference>
<dbReference type="EMBL" id="BMDD01000001">
    <property type="protein sequence ID" value="GGH72425.1"/>
    <property type="molecule type" value="Genomic_DNA"/>
</dbReference>
<evidence type="ECO:0000313" key="6">
    <source>
        <dbReference type="Proteomes" id="UP000605427"/>
    </source>
</evidence>
<feature type="domain" description="HTH gntR-type" evidence="4">
    <location>
        <begin position="11"/>
        <end position="79"/>
    </location>
</feature>
<keyword evidence="3" id="KW-0804">Transcription</keyword>
<comment type="caution">
    <text evidence="5">The sequence shown here is derived from an EMBL/GenBank/DDBJ whole genome shotgun (WGS) entry which is preliminary data.</text>
</comment>
<dbReference type="Gene3D" id="1.10.10.10">
    <property type="entry name" value="Winged helix-like DNA-binding domain superfamily/Winged helix DNA-binding domain"/>
    <property type="match status" value="1"/>
</dbReference>
<dbReference type="Proteomes" id="UP000605427">
    <property type="component" value="Unassembled WGS sequence"/>
</dbReference>
<dbReference type="Pfam" id="PF00392">
    <property type="entry name" value="GntR"/>
    <property type="match status" value="1"/>
</dbReference>
<dbReference type="InterPro" id="IPR000524">
    <property type="entry name" value="Tscrpt_reg_HTH_GntR"/>
</dbReference>
<sequence>MFIELDLQSEVPIYKQLADQLIEGIASGKLSSGQPLPSVRTLAADLGINLHTVNKAYQALKQEGFLEIHRKQGVIVQPGALPTADAAFRERLGRDLRPLVAEAVARGMKENELQTLITALYGQVRNPSSQGGAST</sequence>
<dbReference type="PANTHER" id="PTHR38445">
    <property type="entry name" value="HTH-TYPE TRANSCRIPTIONAL REPRESSOR YTRA"/>
    <property type="match status" value="1"/>
</dbReference>
<keyword evidence="6" id="KW-1185">Reference proteome</keyword>
<accession>A0ABQ1ZR42</accession>
<evidence type="ECO:0000256" key="3">
    <source>
        <dbReference type="ARBA" id="ARBA00023163"/>
    </source>
</evidence>
<dbReference type="InterPro" id="IPR036390">
    <property type="entry name" value="WH_DNA-bd_sf"/>
</dbReference>
<evidence type="ECO:0000256" key="1">
    <source>
        <dbReference type="ARBA" id="ARBA00023015"/>
    </source>
</evidence>
<evidence type="ECO:0000256" key="2">
    <source>
        <dbReference type="ARBA" id="ARBA00023125"/>
    </source>
</evidence>
<evidence type="ECO:0000313" key="5">
    <source>
        <dbReference type="EMBL" id="GGH72425.1"/>
    </source>
</evidence>
<name>A0ABQ1ZR42_9BACL</name>
<dbReference type="SMART" id="SM00345">
    <property type="entry name" value="HTH_GNTR"/>
    <property type="match status" value="1"/>
</dbReference>
<dbReference type="RefSeq" id="WP_172240050.1">
    <property type="nucleotide sequence ID" value="NZ_BMDD01000001.1"/>
</dbReference>
<keyword evidence="1" id="KW-0805">Transcription regulation</keyword>
<keyword evidence="2" id="KW-0238">DNA-binding</keyword>
<gene>
    <name evidence="5" type="ORF">GCM10007362_10540</name>
</gene>
<protein>
    <submittedName>
        <fullName evidence="5">GntR family transcriptional regulator</fullName>
    </submittedName>
</protein>
<evidence type="ECO:0000259" key="4">
    <source>
        <dbReference type="PROSITE" id="PS50949"/>
    </source>
</evidence>